<feature type="signal peptide" evidence="1">
    <location>
        <begin position="1"/>
        <end position="28"/>
    </location>
</feature>
<evidence type="ECO:0000313" key="4">
    <source>
        <dbReference type="Proteomes" id="UP000184114"/>
    </source>
</evidence>
<name>A0A1M4WJG7_9FIRM</name>
<feature type="domain" description="SLH" evidence="2">
    <location>
        <begin position="29"/>
        <end position="93"/>
    </location>
</feature>
<evidence type="ECO:0000313" key="3">
    <source>
        <dbReference type="EMBL" id="SHE81344.1"/>
    </source>
</evidence>
<sequence length="632" mass="70690">MKNCKSVKKGVTTVLASAILLSSIPSYGAAPRFKDVPTTYWGYTYIEDMASRGYIKGVGDGSKFAPDGILNFDAAMSLLGRLTNPTATERTNALYAYNSLLTELKIDEWAKEGLAICLYKGIISESQLRDINKKGKIKKTISKIDTCTYLVKAMGLEDTAKNKQIVSLTYKDVMSMSAMQTKYVSVLIDAGVLDSKGTGDGMFRPNSSLTRAVMAKMMSTADEFMKKNSVGKEDTKTEIDVVNGKIVKISKESNRRLLTIENSRGSEYTYEVVNNTTINIDGRQTNYSDLVQGQEVELKLKKDTKELISIKAISPDEYISGKIKYINTLTYKMTIEYTEGKKTLYKDFDIDKNADIYLNGKSVYLNNLKEKDLVDVKIKKGTIYNIDSKSKDMEIEGTIKDITPVKGSDDEYHITILDSKDRSHKFLINRKTDITRNRKSADPEDLKIKDEVYITAEYDIAKEIDATVDKRNIKGIILGLETKLQEPTKITIMNQKTKKEEKYSLGKVSYIKVDRSIATSYDLKAGFYVEIVVEGDEIIEIEADSVGVSATMVGRVLGINSRKKNLDLEITDFSLDSSKFGEEITVYAEDVVVLDERGNKLDFGHLYKGDIINIIGSYDGSTFIAKTIILLK</sequence>
<accession>A0A1M4WJG7</accession>
<dbReference type="EMBL" id="FQTY01000007">
    <property type="protein sequence ID" value="SHE81344.1"/>
    <property type="molecule type" value="Genomic_DNA"/>
</dbReference>
<dbReference type="STRING" id="1123404.SAMN02745784_01889"/>
<dbReference type="PROSITE" id="PS51272">
    <property type="entry name" value="SLH"/>
    <property type="match status" value="2"/>
</dbReference>
<dbReference type="GeneID" id="90993951"/>
<reference evidence="4" key="1">
    <citation type="submission" date="2016-11" db="EMBL/GenBank/DDBJ databases">
        <authorList>
            <person name="Varghese N."/>
            <person name="Submissions S."/>
        </authorList>
    </citation>
    <scope>NUCLEOTIDE SEQUENCE [LARGE SCALE GENOMIC DNA]</scope>
    <source>
        <strain evidence="4">DSM 18095</strain>
    </source>
</reference>
<dbReference type="Pfam" id="PF00395">
    <property type="entry name" value="SLH"/>
    <property type="match status" value="2"/>
</dbReference>
<evidence type="ECO:0000259" key="2">
    <source>
        <dbReference type="PROSITE" id="PS51272"/>
    </source>
</evidence>
<dbReference type="AlphaFoldDB" id="A0A1M4WJG7"/>
<dbReference type="RefSeq" id="WP_072975777.1">
    <property type="nucleotide sequence ID" value="NZ_FQTY01000007.1"/>
</dbReference>
<dbReference type="InterPro" id="IPR001119">
    <property type="entry name" value="SLH_dom"/>
</dbReference>
<organism evidence="3 4">
    <name type="scientific">Tissierella praeacuta DSM 18095</name>
    <dbReference type="NCBI Taxonomy" id="1123404"/>
    <lineage>
        <taxon>Bacteria</taxon>
        <taxon>Bacillati</taxon>
        <taxon>Bacillota</taxon>
        <taxon>Tissierellia</taxon>
        <taxon>Tissierellales</taxon>
        <taxon>Tissierellaceae</taxon>
        <taxon>Tissierella</taxon>
    </lineage>
</organism>
<feature type="chain" id="PRO_5038486250" evidence="1">
    <location>
        <begin position="29"/>
        <end position="632"/>
    </location>
</feature>
<proteinExistence type="predicted"/>
<keyword evidence="1" id="KW-0732">Signal</keyword>
<evidence type="ECO:0000256" key="1">
    <source>
        <dbReference type="SAM" id="SignalP"/>
    </source>
</evidence>
<gene>
    <name evidence="3" type="ORF">SAMN02745784_01889</name>
</gene>
<protein>
    <submittedName>
        <fullName evidence="3">S-layer homology domain-containing protein</fullName>
    </submittedName>
</protein>
<dbReference type="Proteomes" id="UP000184114">
    <property type="component" value="Unassembled WGS sequence"/>
</dbReference>
<keyword evidence="4" id="KW-1185">Reference proteome</keyword>
<feature type="domain" description="SLH" evidence="2">
    <location>
        <begin position="167"/>
        <end position="232"/>
    </location>
</feature>